<dbReference type="Gene3D" id="3.30.460.10">
    <property type="entry name" value="Beta Polymerase, domain 2"/>
    <property type="match status" value="1"/>
</dbReference>
<evidence type="ECO:0000313" key="5">
    <source>
        <dbReference type="EMBL" id="CZF85543.1"/>
    </source>
</evidence>
<proteinExistence type="inferred from homology"/>
<dbReference type="GO" id="GO:0017148">
    <property type="term" value="P:negative regulation of translation"/>
    <property type="evidence" value="ECO:0007669"/>
    <property type="project" value="UniProtKB-UniRule"/>
</dbReference>
<dbReference type="AlphaFoldDB" id="A0A128FFG9"/>
<comment type="function">
    <text evidence="4">Functions as a ribosomal silencing factor. Interacts with ribosomal protein uL14 (rplN), blocking formation of intersubunit bridge B8. Prevents association of the 30S and 50S ribosomal subunits and the formation of functional ribosomes, thus repressing translation.</text>
</comment>
<dbReference type="GO" id="GO:0090071">
    <property type="term" value="P:negative regulation of ribosome biogenesis"/>
    <property type="evidence" value="ECO:0007669"/>
    <property type="project" value="UniProtKB-UniRule"/>
</dbReference>
<dbReference type="PANTHER" id="PTHR21043">
    <property type="entry name" value="IOJAP SUPERFAMILY ORTHOLOG"/>
    <property type="match status" value="1"/>
</dbReference>
<dbReference type="NCBIfam" id="TIGR00090">
    <property type="entry name" value="rsfS_iojap_ybeB"/>
    <property type="match status" value="1"/>
</dbReference>
<name>A0A128FFG9_9GAMM</name>
<dbReference type="PANTHER" id="PTHR21043:SF0">
    <property type="entry name" value="MITOCHONDRIAL ASSEMBLY OF RIBOSOMAL LARGE SUBUNIT PROTEIN 1"/>
    <property type="match status" value="1"/>
</dbReference>
<comment type="subunit">
    <text evidence="4">Interacts with ribosomal protein uL14 (rplN).</text>
</comment>
<dbReference type="Proteomes" id="UP000073601">
    <property type="component" value="Unassembled WGS sequence"/>
</dbReference>
<dbReference type="GO" id="GO:0005737">
    <property type="term" value="C:cytoplasm"/>
    <property type="evidence" value="ECO:0007669"/>
    <property type="project" value="UniProtKB-SubCell"/>
</dbReference>
<dbReference type="SUPFAM" id="SSF81301">
    <property type="entry name" value="Nucleotidyltransferase"/>
    <property type="match status" value="1"/>
</dbReference>
<reference evidence="6" key="1">
    <citation type="submission" date="2016-02" db="EMBL/GenBank/DDBJ databases">
        <authorList>
            <person name="Rodrigo-Torres Lidia"/>
            <person name="Arahal R.David."/>
        </authorList>
    </citation>
    <scope>NUCLEOTIDE SEQUENCE [LARGE SCALE GENOMIC DNA]</scope>
    <source>
        <strain evidence="6">CECT 8713</strain>
    </source>
</reference>
<dbReference type="GO" id="GO:0043023">
    <property type="term" value="F:ribosomal large subunit binding"/>
    <property type="evidence" value="ECO:0007669"/>
    <property type="project" value="TreeGrafter"/>
</dbReference>
<evidence type="ECO:0000256" key="1">
    <source>
        <dbReference type="ARBA" id="ARBA00010574"/>
    </source>
</evidence>
<protein>
    <recommendedName>
        <fullName evidence="4">Ribosomal silencing factor RsfS</fullName>
    </recommendedName>
</protein>
<keyword evidence="6" id="KW-1185">Reference proteome</keyword>
<sequence length="118" mass="13290">MQNNALNTDKGKTLLPEQLQDFVVDKADDMKAADIVTLDVREKSSITDFMVLCTGNSKRHVSSIAEHVADEARAANVDTLGMEGENEGEWVVLDLGDVMLHIMQDEQRQLYQLEKLWN</sequence>
<comment type="subcellular location">
    <subcellularLocation>
        <location evidence="4">Cytoplasm</location>
    </subcellularLocation>
</comment>
<keyword evidence="4" id="KW-0810">Translation regulation</keyword>
<accession>A0A128FFG9</accession>
<evidence type="ECO:0000256" key="3">
    <source>
        <dbReference type="ARBA" id="ARBA00022491"/>
    </source>
</evidence>
<dbReference type="HAMAP" id="MF_01477">
    <property type="entry name" value="Iojap_RsfS"/>
    <property type="match status" value="1"/>
</dbReference>
<dbReference type="Pfam" id="PF02410">
    <property type="entry name" value="RsfS"/>
    <property type="match status" value="1"/>
</dbReference>
<evidence type="ECO:0000313" key="6">
    <source>
        <dbReference type="Proteomes" id="UP000073601"/>
    </source>
</evidence>
<evidence type="ECO:0000256" key="4">
    <source>
        <dbReference type="HAMAP-Rule" id="MF_01477"/>
    </source>
</evidence>
<dbReference type="EMBL" id="FIZY01000038">
    <property type="protein sequence ID" value="CZF85543.1"/>
    <property type="molecule type" value="Genomic_DNA"/>
</dbReference>
<dbReference type="InterPro" id="IPR004394">
    <property type="entry name" value="Iojap/RsfS/C7orf30"/>
</dbReference>
<organism evidence="5 6">
    <name type="scientific">Grimontia marina</name>
    <dbReference type="NCBI Taxonomy" id="646534"/>
    <lineage>
        <taxon>Bacteria</taxon>
        <taxon>Pseudomonadati</taxon>
        <taxon>Pseudomonadota</taxon>
        <taxon>Gammaproteobacteria</taxon>
        <taxon>Vibrionales</taxon>
        <taxon>Vibrionaceae</taxon>
        <taxon>Grimontia</taxon>
    </lineage>
</organism>
<comment type="similarity">
    <text evidence="1 4">Belongs to the Iojap/RsfS family.</text>
</comment>
<dbReference type="InterPro" id="IPR043519">
    <property type="entry name" value="NT_sf"/>
</dbReference>
<keyword evidence="3 4" id="KW-0678">Repressor</keyword>
<dbReference type="GO" id="GO:0042256">
    <property type="term" value="P:cytosolic ribosome assembly"/>
    <property type="evidence" value="ECO:0007669"/>
    <property type="project" value="UniProtKB-UniRule"/>
</dbReference>
<gene>
    <name evidence="4 5" type="primary">rsfS</name>
    <name evidence="5" type="ORF">GMA8713_03598</name>
</gene>
<evidence type="ECO:0000256" key="2">
    <source>
        <dbReference type="ARBA" id="ARBA00022490"/>
    </source>
</evidence>
<dbReference type="FunFam" id="3.30.460.10:FF:000004">
    <property type="entry name" value="Ribosomal silencing factor RsfS"/>
    <property type="match status" value="1"/>
</dbReference>
<keyword evidence="2 4" id="KW-0963">Cytoplasm</keyword>